<dbReference type="Proteomes" id="UP000827084">
    <property type="component" value="Chromosome"/>
</dbReference>
<sequence length="142" mass="16303">MKMRYQEGDIFIIPTEGKFAICQIVFAPKGKFKQVIGFCVLFLQDNKVFKSDDVLRPLPIMDMGKEMKVIFTGNQNVKNGSWEIIGHADLTEDKDELRIFNYSGGLYKGEEEIKRIPVSEYNNYTSMEVYGFELVNSLLANL</sequence>
<organism evidence="1 2">
    <name type="scientific">Shewanella putrefaciens</name>
    <name type="common">Pseudomonas putrefaciens</name>
    <dbReference type="NCBI Taxonomy" id="24"/>
    <lineage>
        <taxon>Bacteria</taxon>
        <taxon>Pseudomonadati</taxon>
        <taxon>Pseudomonadota</taxon>
        <taxon>Gammaproteobacteria</taxon>
        <taxon>Alteromonadales</taxon>
        <taxon>Shewanellaceae</taxon>
        <taxon>Shewanella</taxon>
    </lineage>
</organism>
<dbReference type="InterPro" id="IPR029278">
    <property type="entry name" value="Imm26"/>
</dbReference>
<proteinExistence type="predicted"/>
<dbReference type="EMBL" id="CP080635">
    <property type="protein sequence ID" value="QYX72225.1"/>
    <property type="molecule type" value="Genomic_DNA"/>
</dbReference>
<evidence type="ECO:0000313" key="2">
    <source>
        <dbReference type="Proteomes" id="UP000827084"/>
    </source>
</evidence>
<gene>
    <name evidence="1" type="ORF">K3G22_15985</name>
</gene>
<reference evidence="1 2" key="1">
    <citation type="submission" date="2021-08" db="EMBL/GenBank/DDBJ databases">
        <title>Shewanella putrefaciens YZ-J, complete genome.</title>
        <authorList>
            <person name="Yi Z."/>
        </authorList>
    </citation>
    <scope>NUCLEOTIDE SEQUENCE [LARGE SCALE GENOMIC DNA]</scope>
    <source>
        <strain evidence="1 2">YZ-J</strain>
    </source>
</reference>
<protein>
    <submittedName>
        <fullName evidence="1">Immunity 26/phosphotriesterase HocA family protein</fullName>
    </submittedName>
</protein>
<name>A0ABX8XAU9_SHEPU</name>
<dbReference type="Pfam" id="PF15428">
    <property type="entry name" value="Imm26"/>
    <property type="match status" value="1"/>
</dbReference>
<keyword evidence="2" id="KW-1185">Reference proteome</keyword>
<evidence type="ECO:0000313" key="1">
    <source>
        <dbReference type="EMBL" id="QYX72225.1"/>
    </source>
</evidence>
<accession>A0ABX8XAU9</accession>